<evidence type="ECO:0000256" key="4">
    <source>
        <dbReference type="PROSITE-ProRule" id="PRU10141"/>
    </source>
</evidence>
<keyword evidence="2 4" id="KW-0547">Nucleotide-binding</keyword>
<feature type="compositionally biased region" description="Basic and acidic residues" evidence="6">
    <location>
        <begin position="384"/>
        <end position="402"/>
    </location>
</feature>
<feature type="compositionally biased region" description="Low complexity" evidence="6">
    <location>
        <begin position="416"/>
        <end position="428"/>
    </location>
</feature>
<proteinExistence type="inferred from homology"/>
<evidence type="ECO:0000256" key="2">
    <source>
        <dbReference type="ARBA" id="ARBA00022741"/>
    </source>
</evidence>
<dbReference type="PROSITE" id="PS00108">
    <property type="entry name" value="PROTEIN_KINASE_ST"/>
    <property type="match status" value="1"/>
</dbReference>
<dbReference type="AlphaFoldDB" id="A0AB34IDM9"/>
<keyword evidence="9" id="KW-1185">Reference proteome</keyword>
<accession>A0AB34IDM9</accession>
<dbReference type="EMBL" id="JBGBPQ010000029">
    <property type="protein sequence ID" value="KAL1496290.1"/>
    <property type="molecule type" value="Genomic_DNA"/>
</dbReference>
<feature type="binding site" evidence="4">
    <location>
        <position position="82"/>
    </location>
    <ligand>
        <name>ATP</name>
        <dbReference type="ChEBI" id="CHEBI:30616"/>
    </ligand>
</feature>
<dbReference type="InterPro" id="IPR011009">
    <property type="entry name" value="Kinase-like_dom_sf"/>
</dbReference>
<dbReference type="InterPro" id="IPR008271">
    <property type="entry name" value="Ser/Thr_kinase_AS"/>
</dbReference>
<dbReference type="Gene3D" id="1.10.510.10">
    <property type="entry name" value="Transferase(Phosphotransferase) domain 1"/>
    <property type="match status" value="1"/>
</dbReference>
<dbReference type="PROSITE" id="PS00107">
    <property type="entry name" value="PROTEIN_KINASE_ATP"/>
    <property type="match status" value="1"/>
</dbReference>
<feature type="compositionally biased region" description="Basic and acidic residues" evidence="6">
    <location>
        <begin position="364"/>
        <end position="377"/>
    </location>
</feature>
<feature type="domain" description="Protein kinase" evidence="7">
    <location>
        <begin position="53"/>
        <end position="310"/>
    </location>
</feature>
<evidence type="ECO:0000256" key="6">
    <source>
        <dbReference type="SAM" id="MobiDB-lite"/>
    </source>
</evidence>
<evidence type="ECO:0000256" key="1">
    <source>
        <dbReference type="ARBA" id="ARBA00022527"/>
    </source>
</evidence>
<keyword evidence="3 4" id="KW-0067">ATP-binding</keyword>
<comment type="similarity">
    <text evidence="5">Belongs to the protein kinase superfamily.</text>
</comment>
<name>A0AB34IDM9_PRYPA</name>
<dbReference type="PROSITE" id="PS50011">
    <property type="entry name" value="PROTEIN_KINASE_DOM"/>
    <property type="match status" value="1"/>
</dbReference>
<evidence type="ECO:0000256" key="3">
    <source>
        <dbReference type="ARBA" id="ARBA00022840"/>
    </source>
</evidence>
<evidence type="ECO:0000313" key="9">
    <source>
        <dbReference type="Proteomes" id="UP001515480"/>
    </source>
</evidence>
<keyword evidence="1 5" id="KW-0808">Transferase</keyword>
<dbReference type="GO" id="GO:0005524">
    <property type="term" value="F:ATP binding"/>
    <property type="evidence" value="ECO:0007669"/>
    <property type="project" value="UniProtKB-UniRule"/>
</dbReference>
<evidence type="ECO:0000259" key="7">
    <source>
        <dbReference type="PROSITE" id="PS50011"/>
    </source>
</evidence>
<dbReference type="SMART" id="SM00220">
    <property type="entry name" value="S_TKc"/>
    <property type="match status" value="1"/>
</dbReference>
<keyword evidence="1 5" id="KW-0723">Serine/threonine-protein kinase</keyword>
<evidence type="ECO:0000256" key="5">
    <source>
        <dbReference type="RuleBase" id="RU000304"/>
    </source>
</evidence>
<feature type="region of interest" description="Disordered" evidence="6">
    <location>
        <begin position="364"/>
        <end position="437"/>
    </location>
</feature>
<organism evidence="8 9">
    <name type="scientific">Prymnesium parvum</name>
    <name type="common">Toxic golden alga</name>
    <dbReference type="NCBI Taxonomy" id="97485"/>
    <lineage>
        <taxon>Eukaryota</taxon>
        <taxon>Haptista</taxon>
        <taxon>Haptophyta</taxon>
        <taxon>Prymnesiophyceae</taxon>
        <taxon>Prymnesiales</taxon>
        <taxon>Prymnesiaceae</taxon>
        <taxon>Prymnesium</taxon>
    </lineage>
</organism>
<dbReference type="PANTHER" id="PTHR44329">
    <property type="entry name" value="SERINE/THREONINE-PROTEIN KINASE TNNI3K-RELATED"/>
    <property type="match status" value="1"/>
</dbReference>
<dbReference type="InterPro" id="IPR000719">
    <property type="entry name" value="Prot_kinase_dom"/>
</dbReference>
<gene>
    <name evidence="8" type="ORF">AB1Y20_016252</name>
</gene>
<evidence type="ECO:0000313" key="8">
    <source>
        <dbReference type="EMBL" id="KAL1496290.1"/>
    </source>
</evidence>
<dbReference type="Proteomes" id="UP001515480">
    <property type="component" value="Unassembled WGS sequence"/>
</dbReference>
<sequence>MRAFLRGNVWRGDKSERTDWSFSKRERGGGDWSAEILKGVDLPPSMVIDRRAITLGRSLGAGAFGNVHVCEVQGWTCRTVAKRVQPSKMKPDDARMLRTELSLSALLDHPNTVQFYGFSTDLKELLLLSELCDGGPLDEAMERARRSRAPLPSEADLVDQMHQIASAMAHVHALGYMHRDLKPANILLQGSLLKVADFGLARAKPPSPACLTAETGSYRWMAPEVMRHEPYDERCDVYSFSLVAYELLTHDIPFSGWMPVEAAFAVAKQAARPPLPSSPAAVTSLLRRCWEQSFACRPSFAAVVSALEELRSCPCTPLTVRCSSPAERLHLGVPLAPPAAPPPDDAAADGAPHLRLFDFGDARMERRHSSSSDEGSKHRTTPPCERKRSLDDEGSAELREAKLSTSPKNVRRGPISRNSSLASSLSTLQVKVHDEAL</sequence>
<dbReference type="InterPro" id="IPR001245">
    <property type="entry name" value="Ser-Thr/Tyr_kinase_cat_dom"/>
</dbReference>
<dbReference type="GO" id="GO:0004674">
    <property type="term" value="F:protein serine/threonine kinase activity"/>
    <property type="evidence" value="ECO:0007669"/>
    <property type="project" value="UniProtKB-KW"/>
</dbReference>
<dbReference type="Pfam" id="PF07714">
    <property type="entry name" value="PK_Tyr_Ser-Thr"/>
    <property type="match status" value="1"/>
</dbReference>
<reference evidence="8 9" key="1">
    <citation type="journal article" date="2024" name="Science">
        <title>Giant polyketide synthase enzymes in the biosynthesis of giant marine polyether toxins.</title>
        <authorList>
            <person name="Fallon T.R."/>
            <person name="Shende V.V."/>
            <person name="Wierzbicki I.H."/>
            <person name="Pendleton A.L."/>
            <person name="Watervoot N.F."/>
            <person name="Auber R.P."/>
            <person name="Gonzalez D.J."/>
            <person name="Wisecaver J.H."/>
            <person name="Moore B.S."/>
        </authorList>
    </citation>
    <scope>NUCLEOTIDE SEQUENCE [LARGE SCALE GENOMIC DNA]</scope>
    <source>
        <strain evidence="8 9">12B1</strain>
    </source>
</reference>
<comment type="caution">
    <text evidence="8">The sequence shown here is derived from an EMBL/GenBank/DDBJ whole genome shotgun (WGS) entry which is preliminary data.</text>
</comment>
<protein>
    <recommendedName>
        <fullName evidence="7">Protein kinase domain-containing protein</fullName>
    </recommendedName>
</protein>
<dbReference type="InterPro" id="IPR051681">
    <property type="entry name" value="Ser/Thr_Kinases-Pseudokinases"/>
</dbReference>
<dbReference type="SUPFAM" id="SSF56112">
    <property type="entry name" value="Protein kinase-like (PK-like)"/>
    <property type="match status" value="1"/>
</dbReference>
<dbReference type="InterPro" id="IPR017441">
    <property type="entry name" value="Protein_kinase_ATP_BS"/>
</dbReference>
<keyword evidence="1 5" id="KW-0418">Kinase</keyword>